<comment type="subcellular location">
    <subcellularLocation>
        <location evidence="1">Cell membrane</location>
        <topology evidence="1">Multi-pass membrane protein</topology>
    </subcellularLocation>
</comment>
<name>A0A4C2A909_EUMVA</name>
<keyword evidence="7" id="KW-0325">Glycoprotein</keyword>
<keyword evidence="10" id="KW-1185">Reference proteome</keyword>
<feature type="transmembrane region" description="Helical" evidence="8">
    <location>
        <begin position="252"/>
        <end position="269"/>
    </location>
</feature>
<proteinExistence type="predicted"/>
<evidence type="ECO:0000256" key="7">
    <source>
        <dbReference type="ARBA" id="ARBA00023180"/>
    </source>
</evidence>
<feature type="transmembrane region" description="Helical" evidence="8">
    <location>
        <begin position="228"/>
        <end position="245"/>
    </location>
</feature>
<keyword evidence="5 8" id="KW-0472">Membrane</keyword>
<feature type="transmembrane region" description="Helical" evidence="8">
    <location>
        <begin position="435"/>
        <end position="454"/>
    </location>
</feature>
<evidence type="ECO:0000256" key="5">
    <source>
        <dbReference type="ARBA" id="ARBA00023136"/>
    </source>
</evidence>
<evidence type="ECO:0000313" key="10">
    <source>
        <dbReference type="Proteomes" id="UP000299102"/>
    </source>
</evidence>
<evidence type="ECO:0008006" key="11">
    <source>
        <dbReference type="Google" id="ProtNLM"/>
    </source>
</evidence>
<dbReference type="OrthoDB" id="7457888at2759"/>
<keyword evidence="2" id="KW-1003">Cell membrane</keyword>
<gene>
    <name evidence="9" type="ORF">EVAR_65153_1</name>
</gene>
<dbReference type="PANTHER" id="PTHR42643">
    <property type="entry name" value="IONOTROPIC RECEPTOR 20A-RELATED"/>
    <property type="match status" value="1"/>
</dbReference>
<organism evidence="9 10">
    <name type="scientific">Eumeta variegata</name>
    <name type="common">Bagworm moth</name>
    <name type="synonym">Eumeta japonica</name>
    <dbReference type="NCBI Taxonomy" id="151549"/>
    <lineage>
        <taxon>Eukaryota</taxon>
        <taxon>Metazoa</taxon>
        <taxon>Ecdysozoa</taxon>
        <taxon>Arthropoda</taxon>
        <taxon>Hexapoda</taxon>
        <taxon>Insecta</taxon>
        <taxon>Pterygota</taxon>
        <taxon>Neoptera</taxon>
        <taxon>Endopterygota</taxon>
        <taxon>Lepidoptera</taxon>
        <taxon>Glossata</taxon>
        <taxon>Ditrysia</taxon>
        <taxon>Tineoidea</taxon>
        <taxon>Psychidae</taxon>
        <taxon>Oiketicinae</taxon>
        <taxon>Eumeta</taxon>
    </lineage>
</organism>
<sequence>MLYRHVIRGVVIDTFQDKMDLYTYGPCDAGNCCRNFEKIIELGACQYQNGIEVFSNKFKIEMKNCTLNVATHHWPPFSVISKKTEGKKTLGIEQILIEMGAAHLNLNLNYSVVYDTEVYGFVLPNRSMTGVLKSIEENDAELVFGSFILSANRASGLDYVWSHLVHRDFLAIFVPPTTLVEKWRAIYLSLHVHTWILLVFVFVIYSVLSSSVSNRTEKDFVLCCRDPSIILYLWGFMVQNVSWIMHRRLQSSPILFGIIWFSFLMNGFYQSSLTSLITKRDTKQVIDSIKQLEESNLKPCISTVTKIHMELTNMAIINGGNSQPKECEETDEAFYTMESRSDYYTVSTLAKYRVILDSFNQTIPRIHTVKERYAPLIYGFFVYRGFPLTHQLHLYMLRLGESGHIDKVIRDVIPEYGETRNFGGSTTSTISLSDLRIPFALLGFGMVVSILVFLTEVKIR</sequence>
<keyword evidence="4 8" id="KW-1133">Transmembrane helix</keyword>
<dbReference type="InterPro" id="IPR052192">
    <property type="entry name" value="Insect_Ionotropic_Sensory_Rcpt"/>
</dbReference>
<evidence type="ECO:0000256" key="8">
    <source>
        <dbReference type="SAM" id="Phobius"/>
    </source>
</evidence>
<protein>
    <recommendedName>
        <fullName evidence="11">Ionotropic glutamate receptor C-terminal domain-containing protein</fullName>
    </recommendedName>
</protein>
<evidence type="ECO:0000256" key="4">
    <source>
        <dbReference type="ARBA" id="ARBA00022989"/>
    </source>
</evidence>
<comment type="caution">
    <text evidence="9">The sequence shown here is derived from an EMBL/GenBank/DDBJ whole genome shotgun (WGS) entry which is preliminary data.</text>
</comment>
<accession>A0A4C2A909</accession>
<dbReference type="PANTHER" id="PTHR42643:SF24">
    <property type="entry name" value="IONOTROPIC RECEPTOR 60A"/>
    <property type="match status" value="1"/>
</dbReference>
<dbReference type="SUPFAM" id="SSF53850">
    <property type="entry name" value="Periplasmic binding protein-like II"/>
    <property type="match status" value="1"/>
</dbReference>
<evidence type="ECO:0000256" key="3">
    <source>
        <dbReference type="ARBA" id="ARBA00022692"/>
    </source>
</evidence>
<evidence type="ECO:0000256" key="1">
    <source>
        <dbReference type="ARBA" id="ARBA00004651"/>
    </source>
</evidence>
<evidence type="ECO:0000313" key="9">
    <source>
        <dbReference type="EMBL" id="GBP96600.1"/>
    </source>
</evidence>
<keyword evidence="3 8" id="KW-0812">Transmembrane</keyword>
<dbReference type="Gene3D" id="3.40.190.10">
    <property type="entry name" value="Periplasmic binding protein-like II"/>
    <property type="match status" value="1"/>
</dbReference>
<dbReference type="EMBL" id="BGZK01002809">
    <property type="protein sequence ID" value="GBP96600.1"/>
    <property type="molecule type" value="Genomic_DNA"/>
</dbReference>
<evidence type="ECO:0000256" key="2">
    <source>
        <dbReference type="ARBA" id="ARBA00022475"/>
    </source>
</evidence>
<dbReference type="AlphaFoldDB" id="A0A4C2A909"/>
<feature type="transmembrane region" description="Helical" evidence="8">
    <location>
        <begin position="185"/>
        <end position="208"/>
    </location>
</feature>
<evidence type="ECO:0000256" key="6">
    <source>
        <dbReference type="ARBA" id="ARBA00023170"/>
    </source>
</evidence>
<dbReference type="Proteomes" id="UP000299102">
    <property type="component" value="Unassembled WGS sequence"/>
</dbReference>
<dbReference type="GO" id="GO:0005886">
    <property type="term" value="C:plasma membrane"/>
    <property type="evidence" value="ECO:0007669"/>
    <property type="project" value="UniProtKB-SubCell"/>
</dbReference>
<keyword evidence="6" id="KW-0675">Receptor</keyword>
<reference evidence="9 10" key="1">
    <citation type="journal article" date="2019" name="Commun. Biol.">
        <title>The bagworm genome reveals a unique fibroin gene that provides high tensile strength.</title>
        <authorList>
            <person name="Kono N."/>
            <person name="Nakamura H."/>
            <person name="Ohtoshi R."/>
            <person name="Tomita M."/>
            <person name="Numata K."/>
            <person name="Arakawa K."/>
        </authorList>
    </citation>
    <scope>NUCLEOTIDE SEQUENCE [LARGE SCALE GENOMIC DNA]</scope>
</reference>